<dbReference type="SMART" id="SM00439">
    <property type="entry name" value="BAH"/>
    <property type="match status" value="1"/>
</dbReference>
<accession>A0A8R7QKG9</accession>
<feature type="domain" description="BAH" evidence="1">
    <location>
        <begin position="20"/>
        <end position="153"/>
    </location>
</feature>
<dbReference type="InterPro" id="IPR050390">
    <property type="entry name" value="C5-Methyltransferase"/>
</dbReference>
<name>A0A8R7QKG9_TRIUA</name>
<reference evidence="2" key="3">
    <citation type="submission" date="2022-06" db="UniProtKB">
        <authorList>
            <consortium name="EnsemblPlants"/>
        </authorList>
    </citation>
    <scope>IDENTIFICATION</scope>
</reference>
<dbReference type="GO" id="GO:0044027">
    <property type="term" value="P:negative regulation of gene expression via chromosomal CpG island methylation"/>
    <property type="evidence" value="ECO:0007669"/>
    <property type="project" value="TreeGrafter"/>
</dbReference>
<organism evidence="2 3">
    <name type="scientific">Triticum urartu</name>
    <name type="common">Red wild einkorn</name>
    <name type="synonym">Crithodium urartu</name>
    <dbReference type="NCBI Taxonomy" id="4572"/>
    <lineage>
        <taxon>Eukaryota</taxon>
        <taxon>Viridiplantae</taxon>
        <taxon>Streptophyta</taxon>
        <taxon>Embryophyta</taxon>
        <taxon>Tracheophyta</taxon>
        <taxon>Spermatophyta</taxon>
        <taxon>Magnoliopsida</taxon>
        <taxon>Liliopsida</taxon>
        <taxon>Poales</taxon>
        <taxon>Poaceae</taxon>
        <taxon>BOP clade</taxon>
        <taxon>Pooideae</taxon>
        <taxon>Triticodae</taxon>
        <taxon>Triticeae</taxon>
        <taxon>Triticinae</taxon>
        <taxon>Triticum</taxon>
    </lineage>
</organism>
<evidence type="ECO:0000313" key="3">
    <source>
        <dbReference type="Proteomes" id="UP000015106"/>
    </source>
</evidence>
<proteinExistence type="predicted"/>
<dbReference type="PANTHER" id="PTHR10629:SF60">
    <property type="entry name" value="DNA (CYTOSINE-5)-METHYLTRANSFERASE 1A"/>
    <property type="match status" value="1"/>
</dbReference>
<reference evidence="2" key="2">
    <citation type="submission" date="2018-03" db="EMBL/GenBank/DDBJ databases">
        <title>The Triticum urartu genome reveals the dynamic nature of wheat genome evolution.</title>
        <authorList>
            <person name="Ling H."/>
            <person name="Ma B."/>
            <person name="Shi X."/>
            <person name="Liu H."/>
            <person name="Dong L."/>
            <person name="Sun H."/>
            <person name="Cao Y."/>
            <person name="Gao Q."/>
            <person name="Zheng S."/>
            <person name="Li Y."/>
            <person name="Yu Y."/>
            <person name="Du H."/>
            <person name="Qi M."/>
            <person name="Li Y."/>
            <person name="Yu H."/>
            <person name="Cui Y."/>
            <person name="Wang N."/>
            <person name="Chen C."/>
            <person name="Wu H."/>
            <person name="Zhao Y."/>
            <person name="Zhang J."/>
            <person name="Li Y."/>
            <person name="Zhou W."/>
            <person name="Zhang B."/>
            <person name="Hu W."/>
            <person name="Eijk M."/>
            <person name="Tang J."/>
            <person name="Witsenboer H."/>
            <person name="Zhao S."/>
            <person name="Li Z."/>
            <person name="Zhang A."/>
            <person name="Wang D."/>
            <person name="Liang C."/>
        </authorList>
    </citation>
    <scope>NUCLEOTIDE SEQUENCE [LARGE SCALE GENOMIC DNA]</scope>
    <source>
        <strain evidence="2">cv. G1812</strain>
    </source>
</reference>
<dbReference type="Gramene" id="TuG1812G0500004562.01.T01">
    <property type="protein sequence ID" value="TuG1812G0500004562.01.T01"/>
    <property type="gene ID" value="TuG1812G0500004562.01"/>
</dbReference>
<dbReference type="InterPro" id="IPR043151">
    <property type="entry name" value="BAH_sf"/>
</dbReference>
<dbReference type="InterPro" id="IPR001025">
    <property type="entry name" value="BAH_dom"/>
</dbReference>
<evidence type="ECO:0000313" key="2">
    <source>
        <dbReference type="EnsemblPlants" id="TuG1812G0500004562.01.T01"/>
    </source>
</evidence>
<evidence type="ECO:0000259" key="1">
    <source>
        <dbReference type="SMART" id="SM00439"/>
    </source>
</evidence>
<dbReference type="EnsemblPlants" id="TuG1812G0500004562.01.T01">
    <property type="protein sequence ID" value="TuG1812G0500004562.01.T01"/>
    <property type="gene ID" value="TuG1812G0500004562.01"/>
</dbReference>
<protein>
    <recommendedName>
        <fullName evidence="1">BAH domain-containing protein</fullName>
    </recommendedName>
</protein>
<dbReference type="GO" id="GO:0005634">
    <property type="term" value="C:nucleus"/>
    <property type="evidence" value="ECO:0007669"/>
    <property type="project" value="TreeGrafter"/>
</dbReference>
<dbReference type="GO" id="GO:0003886">
    <property type="term" value="F:DNA (cytosine-5-)-methyltransferase activity"/>
    <property type="evidence" value="ECO:0007669"/>
    <property type="project" value="TreeGrafter"/>
</dbReference>
<dbReference type="GO" id="GO:0003682">
    <property type="term" value="F:chromatin binding"/>
    <property type="evidence" value="ECO:0007669"/>
    <property type="project" value="InterPro"/>
</dbReference>
<dbReference type="Proteomes" id="UP000015106">
    <property type="component" value="Chromosome 5"/>
</dbReference>
<dbReference type="PANTHER" id="PTHR10629">
    <property type="entry name" value="CYTOSINE-SPECIFIC METHYLTRANSFERASE"/>
    <property type="match status" value="1"/>
</dbReference>
<dbReference type="AlphaFoldDB" id="A0A8R7QKG9"/>
<reference evidence="3" key="1">
    <citation type="journal article" date="2013" name="Nature">
        <title>Draft genome of the wheat A-genome progenitor Triticum urartu.</title>
        <authorList>
            <person name="Ling H.Q."/>
            <person name="Zhao S."/>
            <person name="Liu D."/>
            <person name="Wang J."/>
            <person name="Sun H."/>
            <person name="Zhang C."/>
            <person name="Fan H."/>
            <person name="Li D."/>
            <person name="Dong L."/>
            <person name="Tao Y."/>
            <person name="Gao C."/>
            <person name="Wu H."/>
            <person name="Li Y."/>
            <person name="Cui Y."/>
            <person name="Guo X."/>
            <person name="Zheng S."/>
            <person name="Wang B."/>
            <person name="Yu K."/>
            <person name="Liang Q."/>
            <person name="Yang W."/>
            <person name="Lou X."/>
            <person name="Chen J."/>
            <person name="Feng M."/>
            <person name="Jian J."/>
            <person name="Zhang X."/>
            <person name="Luo G."/>
            <person name="Jiang Y."/>
            <person name="Liu J."/>
            <person name="Wang Z."/>
            <person name="Sha Y."/>
            <person name="Zhang B."/>
            <person name="Wu H."/>
            <person name="Tang D."/>
            <person name="Shen Q."/>
            <person name="Xue P."/>
            <person name="Zou S."/>
            <person name="Wang X."/>
            <person name="Liu X."/>
            <person name="Wang F."/>
            <person name="Yang Y."/>
            <person name="An X."/>
            <person name="Dong Z."/>
            <person name="Zhang K."/>
            <person name="Zhang X."/>
            <person name="Luo M.C."/>
            <person name="Dvorak J."/>
            <person name="Tong Y."/>
            <person name="Wang J."/>
            <person name="Yang H."/>
            <person name="Li Z."/>
            <person name="Wang D."/>
            <person name="Zhang A."/>
            <person name="Wang J."/>
        </authorList>
    </citation>
    <scope>NUCLEOTIDE SEQUENCE</scope>
    <source>
        <strain evidence="3">cv. G1812</strain>
    </source>
</reference>
<dbReference type="Gene3D" id="2.30.30.490">
    <property type="match status" value="1"/>
</dbReference>
<sequence>MVGKTPDGEALYRSVRVGDLSIVVGGAVTLEGDSGEAIMCFVEYMYETHGGTQMIHGRVLQNGSHTVLGKAGNERELFFTNDCLVQFKVGDMRGSVTVNFRLIPWGYNCRKDQLEAIRVEKANAEDRKKKGLPVGYIHKSLYCPEKGAFFSLPHEKMGNGTGTCSSCEERVAVEDELKILSETNFVLKNVTYNVHDFLYIMPEFFPRVEGRGTYGLEEMWA</sequence>
<keyword evidence="3" id="KW-1185">Reference proteome</keyword>
<dbReference type="GO" id="GO:0003677">
    <property type="term" value="F:DNA binding"/>
    <property type="evidence" value="ECO:0007669"/>
    <property type="project" value="TreeGrafter"/>
</dbReference>